<keyword evidence="2" id="KW-0812">Transmembrane</keyword>
<evidence type="ECO:0000256" key="2">
    <source>
        <dbReference type="SAM" id="Phobius"/>
    </source>
</evidence>
<keyword evidence="2" id="KW-1133">Transmembrane helix</keyword>
<proteinExistence type="predicted"/>
<dbReference type="EMBL" id="BEXT01000001">
    <property type="protein sequence ID" value="GBC63977.1"/>
    <property type="molecule type" value="Genomic_DNA"/>
</dbReference>
<organism evidence="3 4">
    <name type="scientific">Desulfonema ishimotonii</name>
    <dbReference type="NCBI Taxonomy" id="45657"/>
    <lineage>
        <taxon>Bacteria</taxon>
        <taxon>Pseudomonadati</taxon>
        <taxon>Thermodesulfobacteriota</taxon>
        <taxon>Desulfobacteria</taxon>
        <taxon>Desulfobacterales</taxon>
        <taxon>Desulfococcaceae</taxon>
        <taxon>Desulfonema</taxon>
    </lineage>
</organism>
<evidence type="ECO:0000256" key="1">
    <source>
        <dbReference type="SAM" id="Coils"/>
    </source>
</evidence>
<dbReference type="RefSeq" id="WP_124330986.1">
    <property type="nucleotide sequence ID" value="NZ_BEXT01000001.1"/>
</dbReference>
<accession>A0A401G411</accession>
<reference evidence="4" key="1">
    <citation type="submission" date="2017-11" db="EMBL/GenBank/DDBJ databases">
        <authorList>
            <person name="Watanabe M."/>
            <person name="Kojima H."/>
        </authorList>
    </citation>
    <scope>NUCLEOTIDE SEQUENCE [LARGE SCALE GENOMIC DNA]</scope>
    <source>
        <strain evidence="4">Tokyo 01</strain>
    </source>
</reference>
<gene>
    <name evidence="3" type="ORF">DENIS_4977</name>
</gene>
<dbReference type="PANTHER" id="PTHR30469">
    <property type="entry name" value="MULTIDRUG RESISTANCE PROTEIN MDTA"/>
    <property type="match status" value="1"/>
</dbReference>
<dbReference type="SUPFAM" id="SSF111369">
    <property type="entry name" value="HlyD-like secretion proteins"/>
    <property type="match status" value="2"/>
</dbReference>
<sequence>MKSEQTAKNRIFFRILLCVLILSAGVAGMVIMVKMKKPPAEAEFRERPLQVETLVARTEDVPVTIRGFGEIRPLNTVTISPEVAGRMTAVHPRLEAGEVIPKGERLFQIDARNYRAAHDDALAKVAQGENAVARLQKEYAADRQRLTTLERNRNLAKAEFERLRKLYTADRVGTRSNVDKAEQAYNSAADLTDLLARQIEIYPIRIREARASLASAQAMSETARANLDRCEVFALFDARIKAVAAEAGQYVSPGQNLVTLADDSVLEIHVPLDSRDARQWLRFDDRQAEAWFSGLTPVACKVRWTEEPAGHAWDGQLHRVVRFETLTRTLTVAVRVMAAGAVSENGLPPAEGMFCAVEIPGKTLHGVVRLPRWAVSFKNTVYLSVDNRLRTVPVQVARVDGGEAFVSGGIRPGDQVITTRLADPLENALLRIIRSETEEHSS</sequence>
<dbReference type="AlphaFoldDB" id="A0A401G411"/>
<comment type="caution">
    <text evidence="3">The sequence shown here is derived from an EMBL/GenBank/DDBJ whole genome shotgun (WGS) entry which is preliminary data.</text>
</comment>
<reference evidence="4" key="2">
    <citation type="submission" date="2019-01" db="EMBL/GenBank/DDBJ databases">
        <title>Genome sequence of Desulfonema ishimotonii strain Tokyo 01.</title>
        <authorList>
            <person name="Fukui M."/>
        </authorList>
    </citation>
    <scope>NUCLEOTIDE SEQUENCE [LARGE SCALE GENOMIC DNA]</scope>
    <source>
        <strain evidence="4">Tokyo 01</strain>
    </source>
</reference>
<keyword evidence="4" id="KW-1185">Reference proteome</keyword>
<keyword evidence="1" id="KW-0175">Coiled coil</keyword>
<evidence type="ECO:0000313" key="3">
    <source>
        <dbReference type="EMBL" id="GBC63977.1"/>
    </source>
</evidence>
<dbReference type="Gene3D" id="1.10.287.470">
    <property type="entry name" value="Helix hairpin bin"/>
    <property type="match status" value="1"/>
</dbReference>
<dbReference type="Proteomes" id="UP000288096">
    <property type="component" value="Unassembled WGS sequence"/>
</dbReference>
<dbReference type="OrthoDB" id="5412426at2"/>
<keyword evidence="2" id="KW-0472">Membrane</keyword>
<dbReference type="Gene3D" id="2.40.50.100">
    <property type="match status" value="1"/>
</dbReference>
<feature type="transmembrane region" description="Helical" evidence="2">
    <location>
        <begin position="12"/>
        <end position="33"/>
    </location>
</feature>
<evidence type="ECO:0000313" key="4">
    <source>
        <dbReference type="Proteomes" id="UP000288096"/>
    </source>
</evidence>
<dbReference type="GO" id="GO:1990281">
    <property type="term" value="C:efflux pump complex"/>
    <property type="evidence" value="ECO:0007669"/>
    <property type="project" value="TreeGrafter"/>
</dbReference>
<protein>
    <submittedName>
        <fullName evidence="3">Efflux RND transporter periplasmic adaptor subun it</fullName>
    </submittedName>
</protein>
<dbReference type="Gene3D" id="2.40.420.20">
    <property type="match status" value="1"/>
</dbReference>
<name>A0A401G411_9BACT</name>
<dbReference type="Gene3D" id="2.40.30.170">
    <property type="match status" value="1"/>
</dbReference>
<dbReference type="GO" id="GO:0015562">
    <property type="term" value="F:efflux transmembrane transporter activity"/>
    <property type="evidence" value="ECO:0007669"/>
    <property type="project" value="TreeGrafter"/>
</dbReference>
<feature type="coiled-coil region" evidence="1">
    <location>
        <begin position="118"/>
        <end position="166"/>
    </location>
</feature>